<dbReference type="Proteomes" id="UP000887013">
    <property type="component" value="Unassembled WGS sequence"/>
</dbReference>
<dbReference type="AlphaFoldDB" id="A0A8X6QRQ8"/>
<dbReference type="EMBL" id="BMAW01035870">
    <property type="protein sequence ID" value="GFU41596.1"/>
    <property type="molecule type" value="Genomic_DNA"/>
</dbReference>
<protein>
    <submittedName>
        <fullName evidence="1">Uncharacterized protein</fullName>
    </submittedName>
</protein>
<organism evidence="1 2">
    <name type="scientific">Nephila pilipes</name>
    <name type="common">Giant wood spider</name>
    <name type="synonym">Nephila maculata</name>
    <dbReference type="NCBI Taxonomy" id="299642"/>
    <lineage>
        <taxon>Eukaryota</taxon>
        <taxon>Metazoa</taxon>
        <taxon>Ecdysozoa</taxon>
        <taxon>Arthropoda</taxon>
        <taxon>Chelicerata</taxon>
        <taxon>Arachnida</taxon>
        <taxon>Araneae</taxon>
        <taxon>Araneomorphae</taxon>
        <taxon>Entelegynae</taxon>
        <taxon>Araneoidea</taxon>
        <taxon>Nephilidae</taxon>
        <taxon>Nephila</taxon>
    </lineage>
</organism>
<gene>
    <name evidence="1" type="ORF">NPIL_39441</name>
</gene>
<evidence type="ECO:0000313" key="1">
    <source>
        <dbReference type="EMBL" id="GFU41596.1"/>
    </source>
</evidence>
<evidence type="ECO:0000313" key="2">
    <source>
        <dbReference type="Proteomes" id="UP000887013"/>
    </source>
</evidence>
<sequence>MSLIDAIFEESYNQKSQEFRSEGLGGQVVFPSCPQKFMSGHVQPESSLASQFLNASPDLEHQRTMREYQNVTKQSQALRGEEKAGIHNQSLKSLASQYSLRLSPCSCVTLSSPVQSKRWSEFITPDLQIGKMWVSRTLILFRCSPRQSWHVINLKWATASFLGLKL</sequence>
<proteinExistence type="predicted"/>
<accession>A0A8X6QRQ8</accession>
<comment type="caution">
    <text evidence="1">The sequence shown here is derived from an EMBL/GenBank/DDBJ whole genome shotgun (WGS) entry which is preliminary data.</text>
</comment>
<reference evidence="1" key="1">
    <citation type="submission" date="2020-08" db="EMBL/GenBank/DDBJ databases">
        <title>Multicomponent nature underlies the extraordinary mechanical properties of spider dragline silk.</title>
        <authorList>
            <person name="Kono N."/>
            <person name="Nakamura H."/>
            <person name="Mori M."/>
            <person name="Yoshida Y."/>
            <person name="Ohtoshi R."/>
            <person name="Malay A.D."/>
            <person name="Moran D.A.P."/>
            <person name="Tomita M."/>
            <person name="Numata K."/>
            <person name="Arakawa K."/>
        </authorList>
    </citation>
    <scope>NUCLEOTIDE SEQUENCE</scope>
</reference>
<name>A0A8X6QRQ8_NEPPI</name>
<keyword evidence="2" id="KW-1185">Reference proteome</keyword>